<organism evidence="2 3">
    <name type="scientific">Pseudofrankia asymbiotica</name>
    <dbReference type="NCBI Taxonomy" id="1834516"/>
    <lineage>
        <taxon>Bacteria</taxon>
        <taxon>Bacillati</taxon>
        <taxon>Actinomycetota</taxon>
        <taxon>Actinomycetes</taxon>
        <taxon>Frankiales</taxon>
        <taxon>Frankiaceae</taxon>
        <taxon>Pseudofrankia</taxon>
    </lineage>
</organism>
<dbReference type="RefSeq" id="WP_076818175.1">
    <property type="nucleotide sequence ID" value="NZ_MOMC01000034.1"/>
</dbReference>
<dbReference type="InterPro" id="IPR001279">
    <property type="entry name" value="Metallo-B-lactamas"/>
</dbReference>
<dbReference type="Gene3D" id="1.10.10.10">
    <property type="entry name" value="Winged helix-like DNA-binding domain superfamily/Winged helix DNA-binding domain"/>
    <property type="match status" value="1"/>
</dbReference>
<accession>A0A1V2I9B1</accession>
<feature type="domain" description="Metallo-beta-lactamase" evidence="1">
    <location>
        <begin position="36"/>
        <end position="249"/>
    </location>
</feature>
<dbReference type="AlphaFoldDB" id="A0A1V2I9B1"/>
<reference evidence="3" key="1">
    <citation type="submission" date="2016-10" db="EMBL/GenBank/DDBJ databases">
        <title>Frankia sp. NRRL B-16386 Genome sequencing.</title>
        <authorList>
            <person name="Ghodhbane-Gtari F."/>
            <person name="Swanson E."/>
            <person name="Gueddou A."/>
            <person name="Hezbri K."/>
            <person name="Ktari K."/>
            <person name="Nouioui I."/>
            <person name="Morris K."/>
            <person name="Simpson S."/>
            <person name="Abebe-Akele F."/>
            <person name="Thomas K."/>
            <person name="Gtari M."/>
            <person name="Tisa L.S."/>
        </authorList>
    </citation>
    <scope>NUCLEOTIDE SEQUENCE [LARGE SCALE GENOMIC DNA]</scope>
    <source>
        <strain evidence="3">NRRL B-16386</strain>
    </source>
</reference>
<dbReference type="SUPFAM" id="SSF56281">
    <property type="entry name" value="Metallo-hydrolase/oxidoreductase"/>
    <property type="match status" value="1"/>
</dbReference>
<evidence type="ECO:0000313" key="2">
    <source>
        <dbReference type="EMBL" id="ONH29143.1"/>
    </source>
</evidence>
<gene>
    <name evidence="2" type="ORF">BL253_17160</name>
</gene>
<sequence length="341" mass="37258">MTSLTQPPSVDLPPVERLRPGLWSIPVPLPSIGLRHVFVYLFETDAGGYIVDAGWDTEEAYGALSAGLAIAGYRIGDVRGVLATHMHNDHYGLAKRIRDESGAWVALHPADVGMLKRFSGDPTELRAGMARLLVRAGVPTEEIATMTRALPPAGAFPAPALPDVLIEDGERPDVPGWDLRAIWTPGHSPGHLCFWEPANQLLLSGDHVLPRITPNIPFSPVEGDDPLGDYLASLDKVGAYPAQEALPAHEYRIANLPARLAELRAHHDQRFAEIIAAIRDGVTTAWAICQRMTWSRPWHDVEGFMKRAALAEGFAHLRALEHRGVVRELDGDPPTWELTAG</sequence>
<dbReference type="OrthoDB" id="2971563at2"/>
<comment type="caution">
    <text evidence="2">The sequence shown here is derived from an EMBL/GenBank/DDBJ whole genome shotgun (WGS) entry which is preliminary data.</text>
</comment>
<dbReference type="InterPro" id="IPR036388">
    <property type="entry name" value="WH-like_DNA-bd_sf"/>
</dbReference>
<keyword evidence="2" id="KW-0378">Hydrolase</keyword>
<dbReference type="Gene3D" id="3.60.15.10">
    <property type="entry name" value="Ribonuclease Z/Hydroxyacylglutathione hydrolase-like"/>
    <property type="match status" value="1"/>
</dbReference>
<keyword evidence="3" id="KW-1185">Reference proteome</keyword>
<dbReference type="STRING" id="1834516.BL253_17160"/>
<dbReference type="EMBL" id="MOMC01000034">
    <property type="protein sequence ID" value="ONH29143.1"/>
    <property type="molecule type" value="Genomic_DNA"/>
</dbReference>
<dbReference type="Proteomes" id="UP000188929">
    <property type="component" value="Unassembled WGS sequence"/>
</dbReference>
<dbReference type="PANTHER" id="PTHR23131:SF4">
    <property type="entry name" value="METALLO-BETA-LACTAMASE SUPERFAMILY POTEIN"/>
    <property type="match status" value="1"/>
</dbReference>
<proteinExistence type="predicted"/>
<dbReference type="PANTHER" id="PTHR23131">
    <property type="entry name" value="ENDORIBONUCLEASE LACTB2"/>
    <property type="match status" value="1"/>
</dbReference>
<protein>
    <submittedName>
        <fullName evidence="2">MBL fold metallo-hydrolase</fullName>
    </submittedName>
</protein>
<dbReference type="Pfam" id="PF00753">
    <property type="entry name" value="Lactamase_B"/>
    <property type="match status" value="1"/>
</dbReference>
<dbReference type="InterPro" id="IPR050662">
    <property type="entry name" value="Sec-metab_biosynth-thioest"/>
</dbReference>
<dbReference type="SMART" id="SM00849">
    <property type="entry name" value="Lactamase_B"/>
    <property type="match status" value="1"/>
</dbReference>
<dbReference type="GO" id="GO:0016787">
    <property type="term" value="F:hydrolase activity"/>
    <property type="evidence" value="ECO:0007669"/>
    <property type="project" value="UniProtKB-KW"/>
</dbReference>
<dbReference type="InterPro" id="IPR036866">
    <property type="entry name" value="RibonucZ/Hydroxyglut_hydro"/>
</dbReference>
<evidence type="ECO:0000313" key="3">
    <source>
        <dbReference type="Proteomes" id="UP000188929"/>
    </source>
</evidence>
<evidence type="ECO:0000259" key="1">
    <source>
        <dbReference type="SMART" id="SM00849"/>
    </source>
</evidence>
<name>A0A1V2I9B1_9ACTN</name>